<accession>A0A6C0R8J5</accession>
<sequence length="202" mass="22674">MKRIFIALGFLLIANFVFAQRFDAGLIAGFNGTQVEGDNLKGYHKAGVLAGIFVQTDIAPAIVAGMEIKYSQKGSRRSFDPKQPDIDKYVMRLGYIDIPLFMAFRTNDRSMIIGGIAPGVLIHSKELNSDGEIPEPDRQDFNTFDLQPFVGFQFDFLEHASVDLRFALSVIPSSDKSETNYYFHNGLFNNVISLALYYRLGR</sequence>
<gene>
    <name evidence="3" type="ORF">G0Q07_02990</name>
</gene>
<dbReference type="KEGG" id="drc:G0Q07_02990"/>
<organism evidence="3 4">
    <name type="scientific">Draconibacterium halophilum</name>
    <dbReference type="NCBI Taxonomy" id="2706887"/>
    <lineage>
        <taxon>Bacteria</taxon>
        <taxon>Pseudomonadati</taxon>
        <taxon>Bacteroidota</taxon>
        <taxon>Bacteroidia</taxon>
        <taxon>Marinilabiliales</taxon>
        <taxon>Prolixibacteraceae</taxon>
        <taxon>Draconibacterium</taxon>
    </lineage>
</organism>
<proteinExistence type="predicted"/>
<feature type="chain" id="PRO_5025411294" evidence="1">
    <location>
        <begin position="20"/>
        <end position="202"/>
    </location>
</feature>
<evidence type="ECO:0000259" key="2">
    <source>
        <dbReference type="Pfam" id="PF13568"/>
    </source>
</evidence>
<dbReference type="Proteomes" id="UP000474630">
    <property type="component" value="Chromosome"/>
</dbReference>
<protein>
    <submittedName>
        <fullName evidence="3">PorT family protein</fullName>
    </submittedName>
</protein>
<keyword evidence="1" id="KW-0732">Signal</keyword>
<dbReference type="Pfam" id="PF13568">
    <property type="entry name" value="OMP_b-brl_2"/>
    <property type="match status" value="1"/>
</dbReference>
<evidence type="ECO:0000256" key="1">
    <source>
        <dbReference type="SAM" id="SignalP"/>
    </source>
</evidence>
<dbReference type="AlphaFoldDB" id="A0A6C0R8J5"/>
<keyword evidence="4" id="KW-1185">Reference proteome</keyword>
<evidence type="ECO:0000313" key="3">
    <source>
        <dbReference type="EMBL" id="QIA06758.1"/>
    </source>
</evidence>
<name>A0A6C0R8J5_9BACT</name>
<feature type="signal peptide" evidence="1">
    <location>
        <begin position="1"/>
        <end position="19"/>
    </location>
</feature>
<evidence type="ECO:0000313" key="4">
    <source>
        <dbReference type="Proteomes" id="UP000474630"/>
    </source>
</evidence>
<reference evidence="3 4" key="1">
    <citation type="submission" date="2020-02" db="EMBL/GenBank/DDBJ databases">
        <title>Genome sequencing for Draconibacterium sp. strain M1.</title>
        <authorList>
            <person name="Park S.-J."/>
        </authorList>
    </citation>
    <scope>NUCLEOTIDE SEQUENCE [LARGE SCALE GENOMIC DNA]</scope>
    <source>
        <strain evidence="3 4">M1</strain>
    </source>
</reference>
<feature type="domain" description="Outer membrane protein beta-barrel" evidence="2">
    <location>
        <begin position="18"/>
        <end position="173"/>
    </location>
</feature>
<dbReference type="InterPro" id="IPR025665">
    <property type="entry name" value="Beta-barrel_OMP_2"/>
</dbReference>
<dbReference type="RefSeq" id="WP_163344688.1">
    <property type="nucleotide sequence ID" value="NZ_CP048409.1"/>
</dbReference>
<dbReference type="EMBL" id="CP048409">
    <property type="protein sequence ID" value="QIA06758.1"/>
    <property type="molecule type" value="Genomic_DNA"/>
</dbReference>